<proteinExistence type="inferred from homology"/>
<dbReference type="GO" id="GO:0005743">
    <property type="term" value="C:mitochondrial inner membrane"/>
    <property type="evidence" value="ECO:0007669"/>
    <property type="project" value="UniProtKB-SubCell"/>
</dbReference>
<feature type="repeat" description="Solcar" evidence="11">
    <location>
        <begin position="6"/>
        <end position="85"/>
    </location>
</feature>
<keyword evidence="5 10" id="KW-0999">Mitochondrion inner membrane</keyword>
<keyword evidence="13" id="KW-1185">Reference proteome</keyword>
<keyword evidence="7 10" id="KW-0496">Mitochondrion</keyword>
<comment type="function">
    <text evidence="10">Mitochondrial glycine transporter that imports glycine into the mitochondrial matrix. Plays an important role in providing glycine for the first enzymatic step in heme biosynthesis, the condensation of glycine with succinyl-CoA to produce 5-aminolevulinate (ALA) in the miochondrial matrix.</text>
</comment>
<dbReference type="FunCoup" id="C4R8Y6">
    <property type="interactions" value="108"/>
</dbReference>
<dbReference type="GO" id="GO:0015187">
    <property type="term" value="F:glycine transmembrane transporter activity"/>
    <property type="evidence" value="ECO:0007669"/>
    <property type="project" value="UniProtKB-UniRule"/>
</dbReference>
<dbReference type="AlphaFoldDB" id="C4R8Y6"/>
<keyword evidence="6 10" id="KW-1133">Transmembrane helix</keyword>
<organism evidence="12 13">
    <name type="scientific">Komagataella phaffii (strain GS115 / ATCC 20864)</name>
    <name type="common">Yeast</name>
    <name type="synonym">Pichia pastoris</name>
    <dbReference type="NCBI Taxonomy" id="644223"/>
    <lineage>
        <taxon>Eukaryota</taxon>
        <taxon>Fungi</taxon>
        <taxon>Dikarya</taxon>
        <taxon>Ascomycota</taxon>
        <taxon>Saccharomycotina</taxon>
        <taxon>Pichiomycetes</taxon>
        <taxon>Pichiales</taxon>
        <taxon>Pichiaceae</taxon>
        <taxon>Komagataella</taxon>
    </lineage>
</organism>
<dbReference type="PANTHER" id="PTHR46181:SF3">
    <property type="entry name" value="MITOCHONDRIAL GLYCINE TRANSPORTER"/>
    <property type="match status" value="1"/>
</dbReference>
<dbReference type="KEGG" id="ppa:PAS_chr4_0792"/>
<dbReference type="FunFam" id="1.50.40.10:FF:000103">
    <property type="entry name" value="Mitochondrial glycine transporter"/>
    <property type="match status" value="1"/>
</dbReference>
<dbReference type="OMA" id="WGIYEEL"/>
<accession>C4R8Y6</accession>
<evidence type="ECO:0000313" key="12">
    <source>
        <dbReference type="EMBL" id="CAY72061.1"/>
    </source>
</evidence>
<dbReference type="HAMAP" id="MF_03064">
    <property type="entry name" value="SLC25A38"/>
    <property type="match status" value="1"/>
</dbReference>
<dbReference type="RefSeq" id="XP_002494240.1">
    <property type="nucleotide sequence ID" value="XM_002494195.1"/>
</dbReference>
<dbReference type="GeneID" id="8200570"/>
<dbReference type="HOGENOM" id="CLU_015166_0_3_1"/>
<keyword evidence="2 10" id="KW-0813">Transport</keyword>
<dbReference type="Pfam" id="PF00153">
    <property type="entry name" value="Mito_carr"/>
    <property type="match status" value="3"/>
</dbReference>
<comment type="subcellular location">
    <subcellularLocation>
        <location evidence="1">Membrane</location>
        <topology evidence="1">Multi-pass membrane protein</topology>
    </subcellularLocation>
    <subcellularLocation>
        <location evidence="10">Mitochondrion inner membrane</location>
        <topology evidence="10">Multi-pass membrane protein</topology>
    </subcellularLocation>
</comment>
<name>C4R8Y6_KOMPG</name>
<evidence type="ECO:0000256" key="4">
    <source>
        <dbReference type="ARBA" id="ARBA00022737"/>
    </source>
</evidence>
<feature type="repeat" description="Solcar" evidence="11">
    <location>
        <begin position="209"/>
        <end position="293"/>
    </location>
</feature>
<keyword evidence="8 10" id="KW-0472">Membrane</keyword>
<dbReference type="PROSITE" id="PS50920">
    <property type="entry name" value="SOLCAR"/>
    <property type="match status" value="3"/>
</dbReference>
<evidence type="ECO:0000256" key="6">
    <source>
        <dbReference type="ARBA" id="ARBA00022989"/>
    </source>
</evidence>
<dbReference type="EMBL" id="FN392322">
    <property type="protein sequence ID" value="CAY72061.1"/>
    <property type="molecule type" value="Genomic_DNA"/>
</dbReference>
<dbReference type="InterPro" id="IPR018108">
    <property type="entry name" value="MCP_transmembrane"/>
</dbReference>
<reference evidence="12 13" key="1">
    <citation type="journal article" date="2009" name="Nat. Biotechnol.">
        <title>Genome sequence of the recombinant protein production host Pichia pastoris.</title>
        <authorList>
            <person name="De Schutter K."/>
            <person name="Lin Y.C."/>
            <person name="Tiels P."/>
            <person name="Van Hecke A."/>
            <person name="Glinka S."/>
            <person name="Weber-Lehmann J."/>
            <person name="Rouze P."/>
            <person name="Van de Peer Y."/>
            <person name="Callewaert N."/>
        </authorList>
    </citation>
    <scope>NUCLEOTIDE SEQUENCE [LARGE SCALE GENOMIC DNA]</scope>
    <source>
        <strain evidence="13">GS115 / ATCC 20864</strain>
    </source>
</reference>
<comment type="similarity">
    <text evidence="10">Belongs to the mitochondrial carrier (TC 2.A.29) family. SLC25A38 subfamily.</text>
</comment>
<dbReference type="SUPFAM" id="SSF103506">
    <property type="entry name" value="Mitochondrial carrier"/>
    <property type="match status" value="1"/>
</dbReference>
<evidence type="ECO:0000256" key="8">
    <source>
        <dbReference type="ARBA" id="ARBA00023136"/>
    </source>
</evidence>
<comment type="catalytic activity">
    <reaction evidence="9 10">
        <text>glycine(in) = glycine(out)</text>
        <dbReference type="Rhea" id="RHEA:70715"/>
        <dbReference type="ChEBI" id="CHEBI:57305"/>
    </reaction>
</comment>
<evidence type="ECO:0000256" key="5">
    <source>
        <dbReference type="ARBA" id="ARBA00022792"/>
    </source>
</evidence>
<dbReference type="OrthoDB" id="1924968at2759"/>
<dbReference type="PANTHER" id="PTHR46181">
    <property type="entry name" value="MITOCHONDRIAL GLYCINE TRANSPORTER"/>
    <property type="match status" value="1"/>
</dbReference>
<feature type="repeat" description="Solcar" evidence="11">
    <location>
        <begin position="105"/>
        <end position="189"/>
    </location>
</feature>
<keyword evidence="3 10" id="KW-0812">Transmembrane</keyword>
<evidence type="ECO:0000256" key="1">
    <source>
        <dbReference type="ARBA" id="ARBA00004141"/>
    </source>
</evidence>
<evidence type="ECO:0000256" key="2">
    <source>
        <dbReference type="ARBA" id="ARBA00022448"/>
    </source>
</evidence>
<dbReference type="InterPro" id="IPR030847">
    <property type="entry name" value="Hem25/SLC25A38"/>
</dbReference>
<dbReference type="STRING" id="644223.C4R8Y6"/>
<evidence type="ECO:0000256" key="3">
    <source>
        <dbReference type="ARBA" id="ARBA00022692"/>
    </source>
</evidence>
<evidence type="ECO:0000256" key="10">
    <source>
        <dbReference type="HAMAP-Rule" id="MF_03064"/>
    </source>
</evidence>
<dbReference type="InterPro" id="IPR023395">
    <property type="entry name" value="MCP_dom_sf"/>
</dbReference>
<dbReference type="InParanoid" id="C4R8Y6"/>
<protein>
    <recommendedName>
        <fullName evidence="10">Mitochondrial glycine transporter</fullName>
    </recommendedName>
    <alternativeName>
        <fullName evidence="10">Solute carrier family 25 member 38 homolog</fullName>
    </alternativeName>
</protein>
<evidence type="ECO:0000313" key="13">
    <source>
        <dbReference type="Proteomes" id="UP000000314"/>
    </source>
</evidence>
<gene>
    <name evidence="12" type="ordered locus">PAS_chr4_0792</name>
</gene>
<dbReference type="GO" id="GO:1904983">
    <property type="term" value="P:glycine import into mitochondrion"/>
    <property type="evidence" value="ECO:0007669"/>
    <property type="project" value="UniProtKB-UniRule"/>
</dbReference>
<dbReference type="Proteomes" id="UP000000314">
    <property type="component" value="Chromosome 4"/>
</dbReference>
<keyword evidence="4 10" id="KW-0677">Repeat</keyword>
<sequence length="297" mass="32686">MSNNSNTSSTHLVAGFVGGLTSSICLQPLDLLKTRVQQTKNATITSELKRISHVTDLWRGTIPSGVRTSVGSALYLTFLNITRTFVAEQKAQTVSMNRSSRLPKLSSSENLITGMFARSVIGFVTMPVTVIKVRYESVSYNYSSMGMAFKDILTREGPRGFFNGFWATTARDAPNAGLYVLFYEHFKSWLPKLIDRGDPSDKSVYSSSKSALINSMSATLSASLSTIITAPFDTIKTCMQLYPQKYPTLWGTGISLVRNEGVSRMFNGLSLRLIRKAGSAGIAWCIYEELIKVASTF</sequence>
<evidence type="ECO:0000256" key="9">
    <source>
        <dbReference type="ARBA" id="ARBA00034060"/>
    </source>
</evidence>
<dbReference type="GO" id="GO:0006783">
    <property type="term" value="P:heme biosynthetic process"/>
    <property type="evidence" value="ECO:0007669"/>
    <property type="project" value="EnsemblFungi"/>
</dbReference>
<evidence type="ECO:0000256" key="7">
    <source>
        <dbReference type="ARBA" id="ARBA00023128"/>
    </source>
</evidence>
<evidence type="ECO:0000256" key="11">
    <source>
        <dbReference type="PROSITE-ProRule" id="PRU00282"/>
    </source>
</evidence>
<dbReference type="Gene3D" id="1.50.40.10">
    <property type="entry name" value="Mitochondrial carrier domain"/>
    <property type="match status" value="1"/>
</dbReference>
<dbReference type="eggNOG" id="KOG0766">
    <property type="taxonomic scope" value="Eukaryota"/>
</dbReference>